<dbReference type="SUPFAM" id="SSF53187">
    <property type="entry name" value="Zn-dependent exopeptidases"/>
    <property type="match status" value="1"/>
</dbReference>
<dbReference type="AlphaFoldDB" id="A0A2M9CSY8"/>
<dbReference type="PANTHER" id="PTHR12147">
    <property type="entry name" value="METALLOPEPTIDASE M28 FAMILY MEMBER"/>
    <property type="match status" value="1"/>
</dbReference>
<organism evidence="3 4">
    <name type="scientific">Thermoflavifilum aggregans</name>
    <dbReference type="NCBI Taxonomy" id="454188"/>
    <lineage>
        <taxon>Bacteria</taxon>
        <taxon>Pseudomonadati</taxon>
        <taxon>Bacteroidota</taxon>
        <taxon>Chitinophagia</taxon>
        <taxon>Chitinophagales</taxon>
        <taxon>Chitinophagaceae</taxon>
        <taxon>Thermoflavifilum</taxon>
    </lineage>
</organism>
<dbReference type="Pfam" id="PF04389">
    <property type="entry name" value="Peptidase_M28"/>
    <property type="match status" value="1"/>
</dbReference>
<feature type="signal peptide" evidence="1">
    <location>
        <begin position="1"/>
        <end position="23"/>
    </location>
</feature>
<dbReference type="Proteomes" id="UP000230000">
    <property type="component" value="Unassembled WGS sequence"/>
</dbReference>
<keyword evidence="4" id="KW-1185">Reference proteome</keyword>
<evidence type="ECO:0000256" key="1">
    <source>
        <dbReference type="SAM" id="SignalP"/>
    </source>
</evidence>
<dbReference type="GO" id="GO:0006508">
    <property type="term" value="P:proteolysis"/>
    <property type="evidence" value="ECO:0007669"/>
    <property type="project" value="InterPro"/>
</dbReference>
<dbReference type="RefSeq" id="WP_211277188.1">
    <property type="nucleotide sequence ID" value="NZ_PGFG01000001.1"/>
</dbReference>
<feature type="chain" id="PRO_5014857616" evidence="1">
    <location>
        <begin position="24"/>
        <end position="454"/>
    </location>
</feature>
<feature type="domain" description="Peptidase M28" evidence="2">
    <location>
        <begin position="118"/>
        <end position="328"/>
    </location>
</feature>
<dbReference type="PANTHER" id="PTHR12147:SF26">
    <property type="entry name" value="PEPTIDASE M28 DOMAIN-CONTAINING PROTEIN"/>
    <property type="match status" value="1"/>
</dbReference>
<dbReference type="GO" id="GO:0008235">
    <property type="term" value="F:metalloexopeptidase activity"/>
    <property type="evidence" value="ECO:0007669"/>
    <property type="project" value="InterPro"/>
</dbReference>
<dbReference type="InterPro" id="IPR045175">
    <property type="entry name" value="M28_fam"/>
</dbReference>
<keyword evidence="1" id="KW-0732">Signal</keyword>
<gene>
    <name evidence="3" type="ORF">BXY57_0493</name>
</gene>
<dbReference type="InterPro" id="IPR007484">
    <property type="entry name" value="Peptidase_M28"/>
</dbReference>
<dbReference type="EMBL" id="PGFG01000001">
    <property type="protein sequence ID" value="PJJ74928.1"/>
    <property type="molecule type" value="Genomic_DNA"/>
</dbReference>
<evidence type="ECO:0000313" key="4">
    <source>
        <dbReference type="Proteomes" id="UP000230000"/>
    </source>
</evidence>
<comment type="caution">
    <text evidence="3">The sequence shown here is derived from an EMBL/GenBank/DDBJ whole genome shotgun (WGS) entry which is preliminary data.</text>
</comment>
<name>A0A2M9CSY8_9BACT</name>
<reference evidence="3 4" key="1">
    <citation type="submission" date="2017-11" db="EMBL/GenBank/DDBJ databases">
        <title>Genomic Encyclopedia of Archaeal and Bacterial Type Strains, Phase II (KMG-II): From Individual Species to Whole Genera.</title>
        <authorList>
            <person name="Goeker M."/>
        </authorList>
    </citation>
    <scope>NUCLEOTIDE SEQUENCE [LARGE SCALE GENOMIC DNA]</scope>
    <source>
        <strain evidence="3 4">DSM 27268</strain>
    </source>
</reference>
<evidence type="ECO:0000259" key="2">
    <source>
        <dbReference type="Pfam" id="PF04389"/>
    </source>
</evidence>
<protein>
    <submittedName>
        <fullName evidence="3">Peptidase M28-like protein</fullName>
    </submittedName>
</protein>
<evidence type="ECO:0000313" key="3">
    <source>
        <dbReference type="EMBL" id="PJJ74928.1"/>
    </source>
</evidence>
<proteinExistence type="predicted"/>
<accession>A0A2M9CSY8</accession>
<dbReference type="Gene3D" id="3.40.630.10">
    <property type="entry name" value="Zn peptidases"/>
    <property type="match status" value="1"/>
</dbReference>
<sequence length="454" mass="51052">MNKYKVWMLVLAPCLWGTWPQLAGGQSFPARDPMVEKSVQQVSADSLRAYVQTLVSFGTRHTLSTETDPRRGIGAARRWIMTRLRDYSRRGGNRMVVEEDRWMLAPGERVPFAHPIANIIATLPGTDTSDHRIFMASAHLDSRRSNVLDSVGDAPGANDDGSGVAALLEIARIIADQHFPATIRLVFFSGEEQGLYGSRHLAERAASEGWQIAALLNNDIIGQTTASETGLQDNTRVRVFSETIPVAETPEQARMRRLTNGDNDSPSRELARYIHDVAKNYIPNLDVVLIYRPDRFLRGGDHFPFQQKGYTAVRLTEYYENFNHQHQDIRLENGIHYGDLPEYMDFEYLRKNTALNLATLISLAKAPAAPAHAWLSAGELGNTTTLRWTVPAHGRPVEYRILMRDTDQPLWQKDFFTTDTAILLPYSKDNVFFAVQAIGSDGNRSLPVFPEISR</sequence>